<feature type="binding site" evidence="5">
    <location>
        <position position="271"/>
    </location>
    <ligand>
        <name>[2Fe-2S] cluster</name>
        <dbReference type="ChEBI" id="CHEBI:190135"/>
    </ligand>
</feature>
<feature type="binding site" evidence="5">
    <location>
        <position position="276"/>
    </location>
    <ligand>
        <name>[2Fe-2S] cluster</name>
        <dbReference type="ChEBI" id="CHEBI:190135"/>
    </ligand>
</feature>
<dbReference type="EMBL" id="JQ844189">
    <property type="protein sequence ID" value="AGS52331.1"/>
    <property type="molecule type" value="Genomic_DNA"/>
</dbReference>
<dbReference type="GO" id="GO:0046872">
    <property type="term" value="F:metal ion binding"/>
    <property type="evidence" value="ECO:0007669"/>
    <property type="project" value="UniProtKB-KW"/>
</dbReference>
<evidence type="ECO:0000256" key="1">
    <source>
        <dbReference type="ARBA" id="ARBA00006422"/>
    </source>
</evidence>
<dbReference type="Gene3D" id="3.40.50.80">
    <property type="entry name" value="Nucleotide-binding domain of ferredoxin-NADP reductase (FNR) module"/>
    <property type="match status" value="1"/>
</dbReference>
<evidence type="ECO:0000256" key="2">
    <source>
        <dbReference type="ARBA" id="ARBA00022630"/>
    </source>
</evidence>
<dbReference type="SUPFAM" id="SSF52343">
    <property type="entry name" value="Ferredoxin reductase-like, C-terminal NADP-linked domain"/>
    <property type="match status" value="1"/>
</dbReference>
<comment type="cofactor">
    <cofactor evidence="5">
        <name>[2Fe-2S] cluster</name>
        <dbReference type="ChEBI" id="CHEBI:190135"/>
    </cofactor>
    <text evidence="5">Binds 1 [2Fe-2S] cluster per subunit.</text>
</comment>
<evidence type="ECO:0000256" key="3">
    <source>
        <dbReference type="ARBA" id="ARBA00022827"/>
    </source>
</evidence>
<feature type="domain" description="Dihydroorotate dehydrogenase electron transfer subunit iron-sulphur cluster binding" evidence="6">
    <location>
        <begin position="266"/>
        <end position="302"/>
    </location>
</feature>
<dbReference type="InterPro" id="IPR012165">
    <property type="entry name" value="Cyt_c3_hydrogenase_gsu"/>
</dbReference>
<dbReference type="GO" id="GO:0051537">
    <property type="term" value="F:2 iron, 2 sulfur cluster binding"/>
    <property type="evidence" value="ECO:0007669"/>
    <property type="project" value="UniProtKB-KW"/>
</dbReference>
<feature type="binding site" evidence="5">
    <location>
        <position position="291"/>
    </location>
    <ligand>
        <name>[2Fe-2S] cluster</name>
        <dbReference type="ChEBI" id="CHEBI:190135"/>
    </ligand>
</feature>
<dbReference type="Pfam" id="PF10418">
    <property type="entry name" value="DHODB_Fe-S_bind"/>
    <property type="match status" value="1"/>
</dbReference>
<feature type="binding site" evidence="5">
    <location>
        <position position="279"/>
    </location>
    <ligand>
        <name>[2Fe-2S] cluster</name>
        <dbReference type="ChEBI" id="CHEBI:190135"/>
    </ligand>
</feature>
<sequence length="306" mass="33762">MRNEECPPSSVDCELIANDYINKDIFRLVFVWQNDPQTEFITRTRLAAPKAGQFFMIKPQRSAVFLGRPISVAKWELALKDREYIRRKVRSKGTAYQRYLTGKYLESDVVTFLIALRGRGTEELAVMRTGERAELIGPLGNAWTDFLPPAKKGNNERIALVGGGMGMAPLNALLCESPGYHFHVYAGFKTGFRSMEAKRALLGPAYEAEKLVLATENGKEGLKGRVPDFLKPDDYAAVCACGPEPMLKAVAEKCKASATPCFVSLERRMACGVGACLGCTVRTVNGNRRCCADGPIFKADEVVFSE</sequence>
<dbReference type="PANTHER" id="PTHR43513:SF3">
    <property type="entry name" value="DIHYDROOROTATE DEHYDROGENASE B (NAD(+)), ELECTRON TRANSFER SUBUNIT-RELATED"/>
    <property type="match status" value="1"/>
</dbReference>
<comment type="similarity">
    <text evidence="1">Belongs to the PyrK family.</text>
</comment>
<dbReference type="Gene3D" id="2.40.30.10">
    <property type="entry name" value="Translation factors"/>
    <property type="match status" value="1"/>
</dbReference>
<evidence type="ECO:0000256" key="5">
    <source>
        <dbReference type="PIRSR" id="PIRSR006816-2"/>
    </source>
</evidence>
<dbReference type="InterPro" id="IPR050353">
    <property type="entry name" value="PyrK_electron_transfer"/>
</dbReference>
<dbReference type="AlphaFoldDB" id="A0A806KKW0"/>
<dbReference type="Gene3D" id="2.10.240.10">
    <property type="entry name" value="Dihydroorotate dehydrogenase, electron transfer subunit"/>
    <property type="match status" value="1"/>
</dbReference>
<keyword evidence="5" id="KW-0411">Iron-sulfur</keyword>
<dbReference type="InterPro" id="IPR037117">
    <property type="entry name" value="Dihydroorotate_DH_ele_sf"/>
</dbReference>
<reference evidence="7" key="1">
    <citation type="submission" date="2012-03" db="EMBL/GenBank/DDBJ databases">
        <title>Functional metagenomics reveals considerable lignocellulase gene clusters in the gut microbiome of a wood-feeding higher termite.</title>
        <authorList>
            <person name="Liu N."/>
        </authorList>
    </citation>
    <scope>NUCLEOTIDE SEQUENCE</scope>
</reference>
<proteinExistence type="inferred from homology"/>
<organism evidence="7">
    <name type="scientific">uncultured bacterium contig00063</name>
    <dbReference type="NCBI Taxonomy" id="1181546"/>
    <lineage>
        <taxon>Bacteria</taxon>
        <taxon>environmental samples</taxon>
    </lineage>
</organism>
<keyword evidence="3 4" id="KW-0274">FAD</keyword>
<dbReference type="InterPro" id="IPR039261">
    <property type="entry name" value="FNR_nucleotide-bd"/>
</dbReference>
<evidence type="ECO:0000259" key="6">
    <source>
        <dbReference type="Pfam" id="PF10418"/>
    </source>
</evidence>
<protein>
    <submittedName>
        <fullName evidence="7">Dihydroorotate dehydrogenase electron transfer subunit</fullName>
    </submittedName>
</protein>
<feature type="binding site" evidence="4">
    <location>
        <begin position="120"/>
        <end position="121"/>
    </location>
    <ligand>
        <name>FAD</name>
        <dbReference type="ChEBI" id="CHEBI:57692"/>
    </ligand>
</feature>
<dbReference type="PIRSF" id="PIRSF006816">
    <property type="entry name" value="Cyc3_hyd_g"/>
    <property type="match status" value="1"/>
</dbReference>
<keyword evidence="5" id="KW-0001">2Fe-2S</keyword>
<dbReference type="GO" id="GO:0006221">
    <property type="term" value="P:pyrimidine nucleotide biosynthetic process"/>
    <property type="evidence" value="ECO:0007669"/>
    <property type="project" value="InterPro"/>
</dbReference>
<evidence type="ECO:0000256" key="4">
    <source>
        <dbReference type="PIRSR" id="PIRSR006816-1"/>
    </source>
</evidence>
<dbReference type="GO" id="GO:0050660">
    <property type="term" value="F:flavin adenine dinucleotide binding"/>
    <property type="evidence" value="ECO:0007669"/>
    <property type="project" value="InterPro"/>
</dbReference>
<comment type="cofactor">
    <cofactor evidence="4">
        <name>FAD</name>
        <dbReference type="ChEBI" id="CHEBI:57692"/>
    </cofactor>
    <text evidence="4">Binds 1 FAD per subunit.</text>
</comment>
<keyword evidence="2 4" id="KW-0285">Flavoprotein</keyword>
<dbReference type="PANTHER" id="PTHR43513">
    <property type="entry name" value="DIHYDROOROTATE DEHYDROGENASE B (NAD(+)), ELECTRON TRANSFER SUBUNIT"/>
    <property type="match status" value="1"/>
</dbReference>
<keyword evidence="5" id="KW-0479">Metal-binding</keyword>
<name>A0A806KKW0_9BACT</name>
<keyword evidence="5" id="KW-0408">Iron</keyword>
<accession>A0A806KKW0</accession>
<dbReference type="InterPro" id="IPR019480">
    <property type="entry name" value="Dihydroorotate_DH_Fe-S-bd"/>
</dbReference>
<evidence type="ECO:0000313" key="7">
    <source>
        <dbReference type="EMBL" id="AGS52331.1"/>
    </source>
</evidence>